<gene>
    <name evidence="6" type="ORF">EGN73_18595</name>
</gene>
<dbReference type="Pfam" id="PF01925">
    <property type="entry name" value="TauE"/>
    <property type="match status" value="1"/>
</dbReference>
<dbReference type="EMBL" id="RPHB01000009">
    <property type="protein sequence ID" value="MBW3469809.1"/>
    <property type="molecule type" value="Genomic_DNA"/>
</dbReference>
<dbReference type="Proteomes" id="UP000727490">
    <property type="component" value="Unassembled WGS sequence"/>
</dbReference>
<feature type="transmembrane region" description="Helical" evidence="5">
    <location>
        <begin position="225"/>
        <end position="243"/>
    </location>
</feature>
<evidence type="ECO:0000313" key="6">
    <source>
        <dbReference type="EMBL" id="MBW3469809.1"/>
    </source>
</evidence>
<feature type="transmembrane region" description="Helical" evidence="5">
    <location>
        <begin position="132"/>
        <end position="158"/>
    </location>
</feature>
<accession>A0A951MET6</accession>
<dbReference type="AlphaFoldDB" id="A0A951MET6"/>
<dbReference type="PANTHER" id="PTHR43701">
    <property type="entry name" value="MEMBRANE TRANSPORTER PROTEIN MJ0441-RELATED"/>
    <property type="match status" value="1"/>
</dbReference>
<evidence type="ECO:0000256" key="3">
    <source>
        <dbReference type="ARBA" id="ARBA00022989"/>
    </source>
</evidence>
<comment type="caution">
    <text evidence="6">The sequence shown here is derived from an EMBL/GenBank/DDBJ whole genome shotgun (WGS) entry which is preliminary data.</text>
</comment>
<keyword evidence="4 5" id="KW-0472">Membrane</keyword>
<keyword evidence="5" id="KW-1003">Cell membrane</keyword>
<comment type="similarity">
    <text evidence="5">Belongs to the 4-toluene sulfonate uptake permease (TSUP) (TC 2.A.102) family.</text>
</comment>
<feature type="transmembrane region" description="Helical" evidence="5">
    <location>
        <begin position="200"/>
        <end position="218"/>
    </location>
</feature>
<dbReference type="GO" id="GO:0005886">
    <property type="term" value="C:plasma membrane"/>
    <property type="evidence" value="ECO:0007669"/>
    <property type="project" value="UniProtKB-SubCell"/>
</dbReference>
<feature type="transmembrane region" description="Helical" evidence="5">
    <location>
        <begin position="6"/>
        <end position="37"/>
    </location>
</feature>
<sequence>MDEAWIMLFVLMPLAAFLYAAVGHGGASSYLMFLALFNFAPEQIRPTALMLNMVVSLLAFLAYRKTVAFPTNLFLSLIIFSIPAAYLGGTILVDTVLYKQILGMLLFFPILRFLNVFPIAKERVIQRVWWMAPILGISIGFFSGLIGIGGGIILSPILLMLGWTSMKETAALSALFIFFNSVAGYIGADAVNISIDAKLWYLMPLTVAGGAIGAYLGAKRFNVNVVKYILTTVLFFAAIKLIWA</sequence>
<evidence type="ECO:0000256" key="4">
    <source>
        <dbReference type="ARBA" id="ARBA00023136"/>
    </source>
</evidence>
<evidence type="ECO:0000313" key="7">
    <source>
        <dbReference type="Proteomes" id="UP000727490"/>
    </source>
</evidence>
<protein>
    <recommendedName>
        <fullName evidence="5">Probable membrane transporter protein</fullName>
    </recommendedName>
</protein>
<keyword evidence="7" id="KW-1185">Reference proteome</keyword>
<evidence type="ECO:0000256" key="5">
    <source>
        <dbReference type="RuleBase" id="RU363041"/>
    </source>
</evidence>
<evidence type="ECO:0000256" key="2">
    <source>
        <dbReference type="ARBA" id="ARBA00022692"/>
    </source>
</evidence>
<keyword evidence="2 5" id="KW-0812">Transmembrane</keyword>
<dbReference type="InterPro" id="IPR002781">
    <property type="entry name" value="TM_pro_TauE-like"/>
</dbReference>
<feature type="transmembrane region" description="Helical" evidence="5">
    <location>
        <begin position="170"/>
        <end position="188"/>
    </location>
</feature>
<comment type="subcellular location">
    <subcellularLocation>
        <location evidence="5">Cell membrane</location>
        <topology evidence="5">Multi-pass membrane protein</topology>
    </subcellularLocation>
    <subcellularLocation>
        <location evidence="1">Membrane</location>
        <topology evidence="1">Multi-pass membrane protein</topology>
    </subcellularLocation>
</comment>
<proteinExistence type="inferred from homology"/>
<feature type="transmembrane region" description="Helical" evidence="5">
    <location>
        <begin position="101"/>
        <end position="120"/>
    </location>
</feature>
<keyword evidence="3 5" id="KW-1133">Transmembrane helix</keyword>
<reference evidence="6 7" key="1">
    <citation type="journal article" date="2020" name="Syst. Appl. Microbiol.">
        <title>Arthrospiribacter ruber gen. nov., sp. nov., a novel bacterium isolated from Arthrospira cultures.</title>
        <authorList>
            <person name="Waleron M."/>
            <person name="Misztak A."/>
            <person name="Waleron M.M."/>
            <person name="Furmaniak M."/>
            <person name="Mrozik A."/>
            <person name="Waleron K."/>
        </authorList>
    </citation>
    <scope>NUCLEOTIDE SEQUENCE [LARGE SCALE GENOMIC DNA]</scope>
    <source>
        <strain evidence="6 7">DPMB0001</strain>
    </source>
</reference>
<name>A0A951MET6_9BACT</name>
<feature type="transmembrane region" description="Helical" evidence="5">
    <location>
        <begin position="69"/>
        <end position="89"/>
    </location>
</feature>
<dbReference type="InterPro" id="IPR051598">
    <property type="entry name" value="TSUP/Inactive_protease-like"/>
</dbReference>
<evidence type="ECO:0000256" key="1">
    <source>
        <dbReference type="ARBA" id="ARBA00004141"/>
    </source>
</evidence>
<dbReference type="PANTHER" id="PTHR43701:SF5">
    <property type="entry name" value="MEMBRANE TRANSPORTER PROTEIN-RELATED"/>
    <property type="match status" value="1"/>
</dbReference>
<organism evidence="6 7">
    <name type="scientific">Arthrospiribacter ruber</name>
    <dbReference type="NCBI Taxonomy" id="2487934"/>
    <lineage>
        <taxon>Bacteria</taxon>
        <taxon>Pseudomonadati</taxon>
        <taxon>Bacteroidota</taxon>
        <taxon>Cytophagia</taxon>
        <taxon>Cytophagales</taxon>
        <taxon>Cyclobacteriaceae</taxon>
        <taxon>Arthrospiribacter</taxon>
    </lineage>
</organism>
<feature type="transmembrane region" description="Helical" evidence="5">
    <location>
        <begin position="44"/>
        <end position="63"/>
    </location>
</feature>